<dbReference type="GO" id="GO:0006508">
    <property type="term" value="P:proteolysis"/>
    <property type="evidence" value="ECO:0007669"/>
    <property type="project" value="UniProtKB-KW"/>
</dbReference>
<keyword evidence="2" id="KW-0865">Zymogen</keyword>
<dbReference type="InterPro" id="IPR039417">
    <property type="entry name" value="Peptidase_C1A_papain-like"/>
</dbReference>
<keyword evidence="5" id="KW-1185">Reference proteome</keyword>
<dbReference type="Gene3D" id="3.90.70.10">
    <property type="entry name" value="Cysteine proteinases"/>
    <property type="match status" value="1"/>
</dbReference>
<evidence type="ECO:0000259" key="3">
    <source>
        <dbReference type="SMART" id="SM00645"/>
    </source>
</evidence>
<feature type="domain" description="Peptidase C1A papain C-terminal" evidence="3">
    <location>
        <begin position="61"/>
        <end position="283"/>
    </location>
</feature>
<dbReference type="EMBL" id="CCKQ01017652">
    <property type="protein sequence ID" value="CDW89551.1"/>
    <property type="molecule type" value="Genomic_DNA"/>
</dbReference>
<comment type="similarity">
    <text evidence="1">Belongs to the peptidase C1 family.</text>
</comment>
<evidence type="ECO:0000313" key="4">
    <source>
        <dbReference type="EMBL" id="CDW89551.1"/>
    </source>
</evidence>
<dbReference type="SMART" id="SM00645">
    <property type="entry name" value="Pept_C1"/>
    <property type="match status" value="1"/>
</dbReference>
<keyword evidence="4" id="KW-0645">Protease</keyword>
<keyword evidence="4" id="KW-0378">Hydrolase</keyword>
<dbReference type="InterPro" id="IPR013128">
    <property type="entry name" value="Peptidase_C1A"/>
</dbReference>
<accession>A0A078B5R6</accession>
<evidence type="ECO:0000313" key="5">
    <source>
        <dbReference type="Proteomes" id="UP000039865"/>
    </source>
</evidence>
<dbReference type="Proteomes" id="UP000039865">
    <property type="component" value="Unassembled WGS sequence"/>
</dbReference>
<dbReference type="InterPro" id="IPR000668">
    <property type="entry name" value="Peptidase_C1A_C"/>
</dbReference>
<evidence type="ECO:0000256" key="2">
    <source>
        <dbReference type="ARBA" id="ARBA00023145"/>
    </source>
</evidence>
<gene>
    <name evidence="4" type="primary">Contig15055.g16041</name>
    <name evidence="4" type="ORF">STYLEM_18684</name>
</gene>
<dbReference type="InterPro" id="IPR038765">
    <property type="entry name" value="Papain-like_cys_pep_sf"/>
</dbReference>
<protein>
    <submittedName>
        <fullName evidence="4">Cysteine protease</fullName>
    </submittedName>
</protein>
<proteinExistence type="inferred from homology"/>
<dbReference type="OrthoDB" id="190265at2759"/>
<sequence length="291" mass="32922">MNQASHILGINRFSDLNHSEYVQKIGKNQQSTKRQLGENIKYQKHHEFKKELMSSMYGSGLPMYYNWNDRKAVSPVHDNLNCEHAHWAFAVADVIASTAFIQNNGAFGQVELETLSAQQLIDCMPDQGKWPGCTYNADFNQAFEYVKQNGLYSEEDYPFTGTKNDCKDIDSKKVVMINSYTLVSISDPSSMIEAVFRNPIVAEIDPSSQLMQMYKSDVINSQECGQDAWHKVLIVGWGINEKNEYWIVKNSWGTDWGEQGYAKIAMVDGPGICGIQLSPYSVDIGPFKNKL</sequence>
<dbReference type="SUPFAM" id="SSF54001">
    <property type="entry name" value="Cysteine proteinases"/>
    <property type="match status" value="1"/>
</dbReference>
<dbReference type="InParanoid" id="A0A078B5R6"/>
<dbReference type="Pfam" id="PF00112">
    <property type="entry name" value="Peptidase_C1"/>
    <property type="match status" value="1"/>
</dbReference>
<reference evidence="4 5" key="1">
    <citation type="submission" date="2014-06" db="EMBL/GenBank/DDBJ databases">
        <authorList>
            <person name="Swart Estienne"/>
        </authorList>
    </citation>
    <scope>NUCLEOTIDE SEQUENCE [LARGE SCALE GENOMIC DNA]</scope>
    <source>
        <strain evidence="4 5">130c</strain>
    </source>
</reference>
<dbReference type="OMA" id="TYIESIT"/>
<dbReference type="PANTHER" id="PTHR12411">
    <property type="entry name" value="CYSTEINE PROTEASE FAMILY C1-RELATED"/>
    <property type="match status" value="1"/>
</dbReference>
<dbReference type="GO" id="GO:0008234">
    <property type="term" value="F:cysteine-type peptidase activity"/>
    <property type="evidence" value="ECO:0007669"/>
    <property type="project" value="InterPro"/>
</dbReference>
<name>A0A078B5R6_STYLE</name>
<dbReference type="CDD" id="cd02248">
    <property type="entry name" value="Peptidase_C1A"/>
    <property type="match status" value="1"/>
</dbReference>
<dbReference type="AlphaFoldDB" id="A0A078B5R6"/>
<organism evidence="4 5">
    <name type="scientific">Stylonychia lemnae</name>
    <name type="common">Ciliate</name>
    <dbReference type="NCBI Taxonomy" id="5949"/>
    <lineage>
        <taxon>Eukaryota</taxon>
        <taxon>Sar</taxon>
        <taxon>Alveolata</taxon>
        <taxon>Ciliophora</taxon>
        <taxon>Intramacronucleata</taxon>
        <taxon>Spirotrichea</taxon>
        <taxon>Stichotrichia</taxon>
        <taxon>Sporadotrichida</taxon>
        <taxon>Oxytrichidae</taxon>
        <taxon>Stylonychinae</taxon>
        <taxon>Stylonychia</taxon>
    </lineage>
</organism>
<evidence type="ECO:0000256" key="1">
    <source>
        <dbReference type="ARBA" id="ARBA00008455"/>
    </source>
</evidence>